<feature type="binding site" evidence="10">
    <location>
        <position position="201"/>
    </location>
    <ligand>
        <name>Mg(2+)</name>
        <dbReference type="ChEBI" id="CHEBI:18420"/>
    </ligand>
</feature>
<sequence length="278" mass="31763">MEYLIICFTTVTQRRLLDSSDCMGAALCGPMKALDEESRKIEEELRRERYEEKRRVKILLLGSSDSGKSTIAKQMRIIHASGFTESELINFKLFVMNNVIECFRQISLSIRKLKIDVPSTEAGLVNKLCKTPEEILNAEQEEQRRDLAAMRSFACVKNLLARVDEVNLPDNTDYFLAELDRILAANYKPTNKDVIHLRASTTGVHEIAFGFKKYVIRLIDVGGQKSERRKWIHCFENVTAVLFVASLSCYDMFLEDDPKTNPRTVLMKSGGRLLLSRT</sequence>
<evidence type="ECO:0000256" key="3">
    <source>
        <dbReference type="ARBA" id="ARBA00022723"/>
    </source>
</evidence>
<dbReference type="GO" id="GO:0005834">
    <property type="term" value="C:heterotrimeric G-protein complex"/>
    <property type="evidence" value="ECO:0007669"/>
    <property type="project" value="TreeGrafter"/>
</dbReference>
<dbReference type="SUPFAM" id="SSF47895">
    <property type="entry name" value="Transducin (alpha subunit), insertion domain"/>
    <property type="match status" value="1"/>
</dbReference>
<evidence type="ECO:0000256" key="1">
    <source>
        <dbReference type="ARBA" id="ARBA00011356"/>
    </source>
</evidence>
<evidence type="ECO:0000256" key="8">
    <source>
        <dbReference type="ARBA" id="ARBA00023288"/>
    </source>
</evidence>
<dbReference type="InterPro" id="IPR001019">
    <property type="entry name" value="Gprotein_alpha_su"/>
</dbReference>
<dbReference type="STRING" id="6265.A0A0B2VJQ0"/>
<dbReference type="PRINTS" id="PR00318">
    <property type="entry name" value="GPROTEINA"/>
</dbReference>
<protein>
    <submittedName>
        <fullName evidence="11">Guanine nucleotide-binding proteinalpha-5 subunit</fullName>
    </submittedName>
</protein>
<evidence type="ECO:0000256" key="6">
    <source>
        <dbReference type="ARBA" id="ARBA00023139"/>
    </source>
</evidence>
<comment type="caution">
    <text evidence="11">The sequence shown here is derived from an EMBL/GenBank/DDBJ whole genome shotgun (WGS) entry which is preliminary data.</text>
</comment>
<feature type="binding site" evidence="9">
    <location>
        <begin position="220"/>
        <end position="224"/>
    </location>
    <ligand>
        <name>GTP</name>
        <dbReference type="ChEBI" id="CHEBI:37565"/>
    </ligand>
</feature>
<evidence type="ECO:0000256" key="2">
    <source>
        <dbReference type="ARBA" id="ARBA00022707"/>
    </source>
</evidence>
<keyword evidence="6" id="KW-0564">Palmitate</keyword>
<keyword evidence="12" id="KW-1185">Reference proteome</keyword>
<dbReference type="SUPFAM" id="SSF52540">
    <property type="entry name" value="P-loop containing nucleoside triphosphate hydrolases"/>
    <property type="match status" value="1"/>
</dbReference>
<dbReference type="InterPro" id="IPR027417">
    <property type="entry name" value="P-loop_NTPase"/>
</dbReference>
<dbReference type="PANTHER" id="PTHR10218:SF302">
    <property type="entry name" value="GUANINE NUCLEOTIDE-BINDING PROTEIN ALPHA-5 SUBUNIT"/>
    <property type="match status" value="1"/>
</dbReference>
<dbReference type="SMART" id="SM00275">
    <property type="entry name" value="G_alpha"/>
    <property type="match status" value="1"/>
</dbReference>
<dbReference type="InterPro" id="IPR011025">
    <property type="entry name" value="GproteinA_insert"/>
</dbReference>
<dbReference type="PANTHER" id="PTHR10218">
    <property type="entry name" value="GTP-BINDING PROTEIN ALPHA SUBUNIT"/>
    <property type="match status" value="1"/>
</dbReference>
<evidence type="ECO:0000313" key="12">
    <source>
        <dbReference type="Proteomes" id="UP000031036"/>
    </source>
</evidence>
<name>A0A0B2VJQ0_TOXCA</name>
<evidence type="ECO:0000313" key="11">
    <source>
        <dbReference type="EMBL" id="KHN81677.1"/>
    </source>
</evidence>
<reference evidence="11 12" key="1">
    <citation type="submission" date="2014-11" db="EMBL/GenBank/DDBJ databases">
        <title>Genetic blueprint of the zoonotic pathogen Toxocara canis.</title>
        <authorList>
            <person name="Zhu X.-Q."/>
            <person name="Korhonen P.K."/>
            <person name="Cai H."/>
            <person name="Young N.D."/>
            <person name="Nejsum P."/>
            <person name="von Samson-Himmelstjerna G."/>
            <person name="Boag P.R."/>
            <person name="Tan P."/>
            <person name="Li Q."/>
            <person name="Min J."/>
            <person name="Yang Y."/>
            <person name="Wang X."/>
            <person name="Fang X."/>
            <person name="Hall R.S."/>
            <person name="Hofmann A."/>
            <person name="Sternberg P.W."/>
            <person name="Jex A.R."/>
            <person name="Gasser R.B."/>
        </authorList>
    </citation>
    <scope>NUCLEOTIDE SEQUENCE [LARGE SCALE GENOMIC DNA]</scope>
    <source>
        <strain evidence="11">PN_DK_2014</strain>
    </source>
</reference>
<dbReference type="GO" id="GO:0007188">
    <property type="term" value="P:adenylate cyclase-modulating G protein-coupled receptor signaling pathway"/>
    <property type="evidence" value="ECO:0007669"/>
    <property type="project" value="TreeGrafter"/>
</dbReference>
<evidence type="ECO:0000256" key="5">
    <source>
        <dbReference type="ARBA" id="ARBA00023134"/>
    </source>
</evidence>
<keyword evidence="5 9" id="KW-0342">GTP-binding</keyword>
<dbReference type="Proteomes" id="UP000031036">
    <property type="component" value="Unassembled WGS sequence"/>
</dbReference>
<evidence type="ECO:0000256" key="10">
    <source>
        <dbReference type="PIRSR" id="PIRSR601019-2"/>
    </source>
</evidence>
<keyword evidence="7" id="KW-0807">Transducer</keyword>
<dbReference type="FunFam" id="3.40.50.300:FF:000692">
    <property type="entry name" value="Guanine nucleotide-binding protein subunit alpha"/>
    <property type="match status" value="2"/>
</dbReference>
<dbReference type="GO" id="GO:0003924">
    <property type="term" value="F:GTPase activity"/>
    <property type="evidence" value="ECO:0007669"/>
    <property type="project" value="InterPro"/>
</dbReference>
<dbReference type="GO" id="GO:0005737">
    <property type="term" value="C:cytoplasm"/>
    <property type="evidence" value="ECO:0007669"/>
    <property type="project" value="TreeGrafter"/>
</dbReference>
<dbReference type="GO" id="GO:0031683">
    <property type="term" value="F:G-protein beta/gamma-subunit complex binding"/>
    <property type="evidence" value="ECO:0007669"/>
    <property type="project" value="InterPro"/>
</dbReference>
<dbReference type="Gene3D" id="1.10.400.10">
    <property type="entry name" value="GI Alpha 1, domain 2-like"/>
    <property type="match status" value="1"/>
</dbReference>
<dbReference type="AlphaFoldDB" id="A0A0B2VJQ0"/>
<dbReference type="CDD" id="cd00066">
    <property type="entry name" value="G-alpha"/>
    <property type="match status" value="1"/>
</dbReference>
<evidence type="ECO:0000256" key="9">
    <source>
        <dbReference type="PIRSR" id="PIRSR601019-1"/>
    </source>
</evidence>
<dbReference type="PROSITE" id="PS51882">
    <property type="entry name" value="G_ALPHA"/>
    <property type="match status" value="1"/>
</dbReference>
<comment type="subunit">
    <text evidence="1">G proteins are composed of 3 units; alpha, beta and gamma. The alpha chain contains the guanine nucleotide binding site.</text>
</comment>
<feature type="binding site" evidence="10">
    <location>
        <position position="69"/>
    </location>
    <ligand>
        <name>Mg(2+)</name>
        <dbReference type="ChEBI" id="CHEBI:18420"/>
    </ligand>
</feature>
<organism evidence="11 12">
    <name type="scientific">Toxocara canis</name>
    <name type="common">Canine roundworm</name>
    <dbReference type="NCBI Taxonomy" id="6265"/>
    <lineage>
        <taxon>Eukaryota</taxon>
        <taxon>Metazoa</taxon>
        <taxon>Ecdysozoa</taxon>
        <taxon>Nematoda</taxon>
        <taxon>Chromadorea</taxon>
        <taxon>Rhabditida</taxon>
        <taxon>Spirurina</taxon>
        <taxon>Ascaridomorpha</taxon>
        <taxon>Ascaridoidea</taxon>
        <taxon>Toxocaridae</taxon>
        <taxon>Toxocara</taxon>
    </lineage>
</organism>
<dbReference type="OrthoDB" id="5817230at2759"/>
<keyword evidence="3 10" id="KW-0479">Metal-binding</keyword>
<keyword evidence="4 9" id="KW-0547">Nucleotide-binding</keyword>
<keyword evidence="10" id="KW-0460">Magnesium</keyword>
<dbReference type="GO" id="GO:0001664">
    <property type="term" value="F:G protein-coupled receptor binding"/>
    <property type="evidence" value="ECO:0007669"/>
    <property type="project" value="TreeGrafter"/>
</dbReference>
<proteinExistence type="predicted"/>
<dbReference type="Pfam" id="PF00503">
    <property type="entry name" value="G-alpha"/>
    <property type="match status" value="1"/>
</dbReference>
<dbReference type="Gene3D" id="3.40.50.300">
    <property type="entry name" value="P-loop containing nucleotide triphosphate hydrolases"/>
    <property type="match status" value="1"/>
</dbReference>
<dbReference type="GO" id="GO:0046872">
    <property type="term" value="F:metal ion binding"/>
    <property type="evidence" value="ECO:0007669"/>
    <property type="project" value="UniProtKB-KW"/>
</dbReference>
<dbReference type="EMBL" id="JPKZ01001477">
    <property type="protein sequence ID" value="KHN81677.1"/>
    <property type="molecule type" value="Genomic_DNA"/>
</dbReference>
<dbReference type="GO" id="GO:0005525">
    <property type="term" value="F:GTP binding"/>
    <property type="evidence" value="ECO:0007669"/>
    <property type="project" value="UniProtKB-KW"/>
</dbReference>
<keyword evidence="8" id="KW-0449">Lipoprotein</keyword>
<keyword evidence="2" id="KW-0519">Myristate</keyword>
<evidence type="ECO:0000256" key="7">
    <source>
        <dbReference type="ARBA" id="ARBA00023224"/>
    </source>
</evidence>
<accession>A0A0B2VJQ0</accession>
<gene>
    <name evidence="11" type="primary">gpa-5</name>
    <name evidence="11" type="ORF">Tcan_18141</name>
</gene>
<evidence type="ECO:0000256" key="4">
    <source>
        <dbReference type="ARBA" id="ARBA00022741"/>
    </source>
</evidence>